<dbReference type="AlphaFoldDB" id="A0A3B1ATB4"/>
<proteinExistence type="predicted"/>
<gene>
    <name evidence="2" type="ORF">MNBD_GAMMA20-2420</name>
</gene>
<protein>
    <recommendedName>
        <fullName evidence="1">Roadblock/LAMTOR2 domain-containing protein</fullName>
    </recommendedName>
</protein>
<feature type="non-terminal residue" evidence="2">
    <location>
        <position position="1"/>
    </location>
</feature>
<dbReference type="SUPFAM" id="SSF103196">
    <property type="entry name" value="Roadblock/LC7 domain"/>
    <property type="match status" value="1"/>
</dbReference>
<feature type="domain" description="Roadblock/LAMTOR2" evidence="1">
    <location>
        <begin position="3"/>
        <end position="69"/>
    </location>
</feature>
<evidence type="ECO:0000259" key="1">
    <source>
        <dbReference type="Pfam" id="PF03259"/>
    </source>
</evidence>
<reference evidence="2" key="1">
    <citation type="submission" date="2018-06" db="EMBL/GenBank/DDBJ databases">
        <authorList>
            <person name="Zhirakovskaya E."/>
        </authorList>
    </citation>
    <scope>NUCLEOTIDE SEQUENCE</scope>
</reference>
<dbReference type="EMBL" id="UOFU01000309">
    <property type="protein sequence ID" value="VAX03083.1"/>
    <property type="molecule type" value="Genomic_DNA"/>
</dbReference>
<sequence length="100" mass="10399">SASDGRALAERLQSGLDKHRFAAMSSALLALSDNVIRETHGGSVKNVLIQSDDGNIFILHAGSGLLLTVFSQPDANLGMSLAHASKGAADIAALDLRMDI</sequence>
<dbReference type="Pfam" id="PF03259">
    <property type="entry name" value="Robl_LC7"/>
    <property type="match status" value="1"/>
</dbReference>
<evidence type="ECO:0000313" key="2">
    <source>
        <dbReference type="EMBL" id="VAX03083.1"/>
    </source>
</evidence>
<dbReference type="InterPro" id="IPR004942">
    <property type="entry name" value="Roadblock/LAMTOR2_dom"/>
</dbReference>
<name>A0A3B1ATB4_9ZZZZ</name>
<organism evidence="2">
    <name type="scientific">hydrothermal vent metagenome</name>
    <dbReference type="NCBI Taxonomy" id="652676"/>
    <lineage>
        <taxon>unclassified sequences</taxon>
        <taxon>metagenomes</taxon>
        <taxon>ecological metagenomes</taxon>
    </lineage>
</organism>
<dbReference type="Gene3D" id="3.30.450.30">
    <property type="entry name" value="Dynein light chain 2a, cytoplasmic"/>
    <property type="match status" value="1"/>
</dbReference>
<accession>A0A3B1ATB4</accession>